<gene>
    <name evidence="1" type="ORF">UFOVP407_22</name>
</gene>
<sequence length="60" mass="6799">MTETQQIVSQIVAWLRREAGVCDCFARSAGECVCGAWDDCKRVDPREIATAIERGEWRKP</sequence>
<proteinExistence type="predicted"/>
<dbReference type="EMBL" id="LR796379">
    <property type="protein sequence ID" value="CAB4140092.1"/>
    <property type="molecule type" value="Genomic_DNA"/>
</dbReference>
<protein>
    <submittedName>
        <fullName evidence="1">Uncharacterized protein</fullName>
    </submittedName>
</protein>
<accession>A0A6J5M1T0</accession>
<name>A0A6J5M1T0_9CAUD</name>
<evidence type="ECO:0000313" key="1">
    <source>
        <dbReference type="EMBL" id="CAB4140092.1"/>
    </source>
</evidence>
<reference evidence="1" key="1">
    <citation type="submission" date="2020-04" db="EMBL/GenBank/DDBJ databases">
        <authorList>
            <person name="Chiriac C."/>
            <person name="Salcher M."/>
            <person name="Ghai R."/>
            <person name="Kavagutti S V."/>
        </authorList>
    </citation>
    <scope>NUCLEOTIDE SEQUENCE</scope>
</reference>
<organism evidence="1">
    <name type="scientific">uncultured Caudovirales phage</name>
    <dbReference type="NCBI Taxonomy" id="2100421"/>
    <lineage>
        <taxon>Viruses</taxon>
        <taxon>Duplodnaviria</taxon>
        <taxon>Heunggongvirae</taxon>
        <taxon>Uroviricota</taxon>
        <taxon>Caudoviricetes</taxon>
        <taxon>Peduoviridae</taxon>
        <taxon>Maltschvirus</taxon>
        <taxon>Maltschvirus maltsch</taxon>
    </lineage>
</organism>